<proteinExistence type="predicted"/>
<dbReference type="EMBL" id="MN739677">
    <property type="protein sequence ID" value="QHT20080.1"/>
    <property type="molecule type" value="Genomic_DNA"/>
</dbReference>
<organism evidence="1">
    <name type="scientific">viral metagenome</name>
    <dbReference type="NCBI Taxonomy" id="1070528"/>
    <lineage>
        <taxon>unclassified sequences</taxon>
        <taxon>metagenomes</taxon>
        <taxon>organismal metagenomes</taxon>
    </lineage>
</organism>
<dbReference type="AlphaFoldDB" id="A0A6C0DUN2"/>
<evidence type="ECO:0000313" key="1">
    <source>
        <dbReference type="EMBL" id="QHT20080.1"/>
    </source>
</evidence>
<accession>A0A6C0DUN2</accession>
<name>A0A6C0DUN2_9ZZZZ</name>
<sequence>MFEYNSIQTHTEFKNGKGHIRTNRVTIKGKSGYKMITIRNKSGRVTKKSKKRLSRNEIKCIKRCQFVPGLFRDCQQCLD</sequence>
<reference evidence="1" key="1">
    <citation type="journal article" date="2020" name="Nature">
        <title>Giant virus diversity and host interactions through global metagenomics.</title>
        <authorList>
            <person name="Schulz F."/>
            <person name="Roux S."/>
            <person name="Paez-Espino D."/>
            <person name="Jungbluth S."/>
            <person name="Walsh D.A."/>
            <person name="Denef V.J."/>
            <person name="McMahon K.D."/>
            <person name="Konstantinidis K.T."/>
            <person name="Eloe-Fadrosh E.A."/>
            <person name="Kyrpides N.C."/>
            <person name="Woyke T."/>
        </authorList>
    </citation>
    <scope>NUCLEOTIDE SEQUENCE</scope>
    <source>
        <strain evidence="1">GVMAG-M-3300023174-60</strain>
    </source>
</reference>
<protein>
    <submittedName>
        <fullName evidence="1">Uncharacterized protein</fullName>
    </submittedName>
</protein>